<keyword evidence="3" id="KW-0479">Metal-binding</keyword>
<feature type="compositionally biased region" description="Low complexity" evidence="14">
    <location>
        <begin position="1587"/>
        <end position="1596"/>
    </location>
</feature>
<evidence type="ECO:0000313" key="18">
    <source>
        <dbReference type="EMBL" id="KAK3788958.1"/>
    </source>
</evidence>
<dbReference type="InterPro" id="IPR013083">
    <property type="entry name" value="Znf_RING/FYVE/PHD"/>
</dbReference>
<dbReference type="InterPro" id="IPR011011">
    <property type="entry name" value="Znf_FYVE_PHD"/>
</dbReference>
<dbReference type="Gene3D" id="2.60.120.680">
    <property type="entry name" value="GOLD domain"/>
    <property type="match status" value="1"/>
</dbReference>
<evidence type="ECO:0000256" key="12">
    <source>
        <dbReference type="PROSITE-ProRule" id="PRU00091"/>
    </source>
</evidence>
<proteinExistence type="predicted"/>
<dbReference type="SMART" id="SM00064">
    <property type="entry name" value="FYVE"/>
    <property type="match status" value="1"/>
</dbReference>
<dbReference type="InterPro" id="IPR004012">
    <property type="entry name" value="Run_dom"/>
</dbReference>
<feature type="coiled-coil region" evidence="13">
    <location>
        <begin position="269"/>
        <end position="310"/>
    </location>
</feature>
<dbReference type="InterPro" id="IPR037213">
    <property type="entry name" value="Run_dom_sf"/>
</dbReference>
<accession>A0AAE1AJW2</accession>
<feature type="compositionally biased region" description="Basic and acidic residues" evidence="14">
    <location>
        <begin position="1190"/>
        <end position="1203"/>
    </location>
</feature>
<feature type="compositionally biased region" description="Acidic residues" evidence="14">
    <location>
        <begin position="1460"/>
        <end position="1469"/>
    </location>
</feature>
<dbReference type="GO" id="GO:0071353">
    <property type="term" value="P:cellular response to interleukin-4"/>
    <property type="evidence" value="ECO:0007669"/>
    <property type="project" value="UniProtKB-ARBA"/>
</dbReference>
<dbReference type="InterPro" id="IPR009038">
    <property type="entry name" value="GOLD_dom"/>
</dbReference>
<dbReference type="GO" id="GO:1901098">
    <property type="term" value="P:positive regulation of autophagosome maturation"/>
    <property type="evidence" value="ECO:0007669"/>
    <property type="project" value="TreeGrafter"/>
</dbReference>
<dbReference type="PANTHER" id="PTHR46753">
    <property type="entry name" value="FYVE AND COILED-COIL DOMAIN-CONTAINING PROTEIN 1"/>
    <property type="match status" value="1"/>
</dbReference>
<dbReference type="PROSITE" id="PS50826">
    <property type="entry name" value="RUN"/>
    <property type="match status" value="1"/>
</dbReference>
<comment type="subcellular location">
    <subcellularLocation>
        <location evidence="2">Cytoplasmic vesicle</location>
        <location evidence="2">Autophagosome</location>
    </subcellularLocation>
    <subcellularLocation>
        <location evidence="1">Lysosome</location>
    </subcellularLocation>
</comment>
<feature type="domain" description="FYVE-type" evidence="15">
    <location>
        <begin position="1387"/>
        <end position="1445"/>
    </location>
</feature>
<gene>
    <name evidence="18" type="ORF">RRG08_010206</name>
</gene>
<dbReference type="PROSITE" id="PS50866">
    <property type="entry name" value="GOLD"/>
    <property type="match status" value="1"/>
</dbReference>
<dbReference type="InterPro" id="IPR036598">
    <property type="entry name" value="GOLD_dom_sf"/>
</dbReference>
<feature type="domain" description="GOLD" evidence="17">
    <location>
        <begin position="1635"/>
        <end position="1747"/>
    </location>
</feature>
<feature type="coiled-coil region" evidence="13">
    <location>
        <begin position="674"/>
        <end position="708"/>
    </location>
</feature>
<keyword evidence="5" id="KW-0862">Zinc</keyword>
<evidence type="ECO:0000259" key="17">
    <source>
        <dbReference type="PROSITE" id="PS50866"/>
    </source>
</evidence>
<dbReference type="Gene3D" id="1.20.58.900">
    <property type="match status" value="1"/>
</dbReference>
<sequence length="1751" mass="198513">MASASAYQASVRTQNAPPPPPACLPMQKKILENVLECIVQLKADFFENNQPITDDSIVLQRFCAKFEHFLQIGMKEKVSLLGRKKDYWDFFCDCLGASKGINDGIKYVKSLGENKTSLGKGRAFIRFCLVHQRLADMMQQCVVNEKTFDWFIPGTLVTSPKECQHLINSLYDLNSLHFDLSPRGYDLDTTWPAFSNRKHAGSGSWNVPLSRRSSMTSMDAISNISVSVDNNAEVDRLARDLETAQSTTSELVGQIGALQQEKAQVSQSAWATQGELQACQQQLRELQTEHSELQAKYQELDVNHVKLKLEKDHQEKSQADLIRTLNAKFEQESSRRVNQLAEEEELWKKERKEEVSRMQKDMDKLSAEAEVANKRADAEQSQSEELMRTLQNVLSEADIKSDNGDFRTSLLSLGHTMRELQLKVDQLKDEKSVIQEQLQNEQTDKGKKMSLLEGRLLEQERALREAQDSSSGLQTEATKLELELQSEQNKTSSLQNEKSRLERLLKDKEEELKARETDFGELRIKVNELELRNANLATERDYLKTGTEKIEALSSEIKGQLETAKAELVKANLKAEESNAELTRRYEELSQQNELGKVEIANLLAKFKDKEVEIESVRKSGQDGASELEVELKKRDEELSDVKVSLADATKKLDLVSKEAADLGEGNLVLVEKLALAETEVETLRRGCHDVEEKVVNLEGEVEKMIQESHEKDAKLAEINFQNDLLRQEVGEKTTVIESMASQVMNLEQKMKEIEEQKKEELERAKADLALLRADKEELKRNMDVEKERMLGLLKESEGVKSSKNEKEEKISSLILELENLRREKEMDVTQLEERARVLNAQINEKDQKVSELLKTVEGLTSEIAQVKEVNGRLEAKAGSAGELMAKLQAGEAKFADIISKMDTQASEERQHRENEAASFTERIKWLETQLADREKSHNASCADYEAKIKKLKKTKDELENVSSEVSQSVTKLTLEVAALSEDKTVLESKFEATELERQQLQISLAEKSQQVAEITTELNTTTEDNKSLRYQTETMAEDLTQIENVRDELERQVAGLKEQLQVAEDEAQEKLSQKRKAELQLEEYESKLDEMEMKWKKAELKLEETELEHQSLQKSQFSAQVLEESLVEARKTLEEVRSERSQLQDTFDQLISENDELQRRIDGMEAEKRDMAEQIEKMLKQISSSDQSDMEKLSEQLDEERRKSRATIETLNEEISALQFQLSAEQMQKSETQGDSSSNVEERSKSEMRAVISDQEIIIERLEQELEVAQETQQADSSQVSILEKKVSKAEESLKSAENRLAQTSARLEQELSERRKLEAELTSLRTTFSKSVEDKMTIIKNLESDNAQYKKKLVKLIKDKDTLWHKTDELVSAQKRKSEERWQDNAEVSNCTKCKAEFSLFVRKHHCRLCGRIFCWSCSDFWLDSTLSSKKVRCCKLCFDSQSESGAAQLSASMIANESDDDDDEEEKKDGAVEKEGDDSIETNVNCEVQDADSSSSVNSRKPAGVVTSSHNQTDDGKAKQRASSSMLSSQGSESPEDDTEGNIYDNYNDDEEEEEGSDGPAQGHRSVSQATRSECDNEDEGSAGDDSGSNDSNFQLVSQEEIEKSMSLYNKERMSSAVVPPNMASSMILSAEELESGQVNQQNEVWVKPGKTFVVPVDIGEKNTVLHWSFTSQPKDIVFSVTYRADDSVDLANAEEIVAPCKCDSHKQTVRGELCAKQAGIYSLVFDNTYSKLTSKKVHYWLDYKKDS</sequence>
<dbReference type="Gene3D" id="3.30.40.10">
    <property type="entry name" value="Zinc/RING finger domain, C3HC4 (zinc finger)"/>
    <property type="match status" value="1"/>
</dbReference>
<evidence type="ECO:0000256" key="3">
    <source>
        <dbReference type="ARBA" id="ARBA00022723"/>
    </source>
</evidence>
<feature type="domain" description="RUN" evidence="16">
    <location>
        <begin position="53"/>
        <end position="185"/>
    </location>
</feature>
<evidence type="ECO:0000313" key="19">
    <source>
        <dbReference type="Proteomes" id="UP001283361"/>
    </source>
</evidence>
<dbReference type="InterPro" id="IPR017455">
    <property type="entry name" value="Znf_FYVE-rel"/>
</dbReference>
<evidence type="ECO:0000259" key="16">
    <source>
        <dbReference type="PROSITE" id="PS50826"/>
    </source>
</evidence>
<dbReference type="SUPFAM" id="SSF101576">
    <property type="entry name" value="Supernatant protein factor (SPF), C-terminal domain"/>
    <property type="match status" value="1"/>
</dbReference>
<organism evidence="18 19">
    <name type="scientific">Elysia crispata</name>
    <name type="common">lettuce slug</name>
    <dbReference type="NCBI Taxonomy" id="231223"/>
    <lineage>
        <taxon>Eukaryota</taxon>
        <taxon>Metazoa</taxon>
        <taxon>Spiralia</taxon>
        <taxon>Lophotrochozoa</taxon>
        <taxon>Mollusca</taxon>
        <taxon>Gastropoda</taxon>
        <taxon>Heterobranchia</taxon>
        <taxon>Euthyneura</taxon>
        <taxon>Panpulmonata</taxon>
        <taxon>Sacoglossa</taxon>
        <taxon>Placobranchoidea</taxon>
        <taxon>Plakobranchidae</taxon>
        <taxon>Elysia</taxon>
    </lineage>
</organism>
<dbReference type="Pfam" id="PF02759">
    <property type="entry name" value="RUN"/>
    <property type="match status" value="1"/>
</dbReference>
<feature type="region of interest" description="Disordered" evidence="14">
    <location>
        <begin position="1226"/>
        <end position="1248"/>
    </location>
</feature>
<dbReference type="Proteomes" id="UP001283361">
    <property type="component" value="Unassembled WGS sequence"/>
</dbReference>
<feature type="coiled-coil region" evidence="13">
    <location>
        <begin position="348"/>
        <end position="606"/>
    </location>
</feature>
<keyword evidence="9" id="KW-0968">Cytoplasmic vesicle</keyword>
<feature type="region of interest" description="Disordered" evidence="14">
    <location>
        <begin position="1181"/>
        <end position="1206"/>
    </location>
</feature>
<feature type="compositionally biased region" description="Low complexity" evidence="14">
    <location>
        <begin position="1526"/>
        <end position="1536"/>
    </location>
</feature>
<feature type="region of interest" description="Disordered" evidence="14">
    <location>
        <begin position="1458"/>
        <end position="1596"/>
    </location>
</feature>
<feature type="coiled-coil region" evidence="13">
    <location>
        <begin position="737"/>
        <end position="877"/>
    </location>
</feature>
<keyword evidence="7 13" id="KW-0175">Coiled coil</keyword>
<reference evidence="18" key="1">
    <citation type="journal article" date="2023" name="G3 (Bethesda)">
        <title>A reference genome for the long-term kleptoplast-retaining sea slug Elysia crispata morphotype clarki.</title>
        <authorList>
            <person name="Eastman K.E."/>
            <person name="Pendleton A.L."/>
            <person name="Shaikh M.A."/>
            <person name="Suttiyut T."/>
            <person name="Ogas R."/>
            <person name="Tomko P."/>
            <person name="Gavelis G."/>
            <person name="Widhalm J.R."/>
            <person name="Wisecaver J.H."/>
        </authorList>
    </citation>
    <scope>NUCLEOTIDE SEQUENCE</scope>
    <source>
        <strain evidence="18">ECLA1</strain>
    </source>
</reference>
<evidence type="ECO:0000256" key="2">
    <source>
        <dbReference type="ARBA" id="ARBA00004419"/>
    </source>
</evidence>
<name>A0AAE1AJW2_9GAST</name>
<dbReference type="GO" id="GO:0005770">
    <property type="term" value="C:late endosome"/>
    <property type="evidence" value="ECO:0007669"/>
    <property type="project" value="TreeGrafter"/>
</dbReference>
<dbReference type="GO" id="GO:0072383">
    <property type="term" value="P:plus-end-directed vesicle transport along microtubule"/>
    <property type="evidence" value="ECO:0007669"/>
    <property type="project" value="TreeGrafter"/>
</dbReference>
<dbReference type="SUPFAM" id="SSF57903">
    <property type="entry name" value="FYVE/PHD zinc finger"/>
    <property type="match status" value="1"/>
</dbReference>
<dbReference type="GO" id="GO:0006914">
    <property type="term" value="P:autophagy"/>
    <property type="evidence" value="ECO:0007669"/>
    <property type="project" value="UniProtKB-KW"/>
</dbReference>
<dbReference type="GO" id="GO:0008270">
    <property type="term" value="F:zinc ion binding"/>
    <property type="evidence" value="ECO:0007669"/>
    <property type="project" value="UniProtKB-KW"/>
</dbReference>
<dbReference type="SUPFAM" id="SSF90257">
    <property type="entry name" value="Myosin rod fragments"/>
    <property type="match status" value="1"/>
</dbReference>
<evidence type="ECO:0000256" key="9">
    <source>
        <dbReference type="ARBA" id="ARBA00023329"/>
    </source>
</evidence>
<feature type="compositionally biased region" description="Acidic residues" evidence="14">
    <location>
        <begin position="1550"/>
        <end position="1560"/>
    </location>
</feature>
<dbReference type="GO" id="GO:0005776">
    <property type="term" value="C:autophagosome"/>
    <property type="evidence" value="ECO:0007669"/>
    <property type="project" value="UniProtKB-SubCell"/>
</dbReference>
<evidence type="ECO:0000256" key="10">
    <source>
        <dbReference type="ARBA" id="ARBA00059075"/>
    </source>
</evidence>
<evidence type="ECO:0000256" key="5">
    <source>
        <dbReference type="ARBA" id="ARBA00022833"/>
    </source>
</evidence>
<dbReference type="GO" id="GO:0005764">
    <property type="term" value="C:lysosome"/>
    <property type="evidence" value="ECO:0007669"/>
    <property type="project" value="UniProtKB-SubCell"/>
</dbReference>
<evidence type="ECO:0000256" key="4">
    <source>
        <dbReference type="ARBA" id="ARBA00022771"/>
    </source>
</evidence>
<evidence type="ECO:0000256" key="14">
    <source>
        <dbReference type="SAM" id="MobiDB-lite"/>
    </source>
</evidence>
<dbReference type="FunFam" id="1.20.58.900:FF:000015">
    <property type="entry name" value="RUN and FYVE domain containing 4"/>
    <property type="match status" value="1"/>
</dbReference>
<feature type="compositionally biased region" description="Polar residues" evidence="14">
    <location>
        <begin position="1484"/>
        <end position="1502"/>
    </location>
</feature>
<evidence type="ECO:0000256" key="6">
    <source>
        <dbReference type="ARBA" id="ARBA00023006"/>
    </source>
</evidence>
<protein>
    <recommendedName>
        <fullName evidence="11">RUN and FYVE domain-containing protein 4</fullName>
    </recommendedName>
</protein>
<dbReference type="EMBL" id="JAWDGP010001711">
    <property type="protein sequence ID" value="KAK3788958.1"/>
    <property type="molecule type" value="Genomic_DNA"/>
</dbReference>
<keyword evidence="19" id="KW-1185">Reference proteome</keyword>
<dbReference type="Gene3D" id="1.20.5.1700">
    <property type="match status" value="1"/>
</dbReference>
<evidence type="ECO:0000256" key="8">
    <source>
        <dbReference type="ARBA" id="ARBA00023228"/>
    </source>
</evidence>
<feature type="compositionally biased region" description="Polar residues" evidence="14">
    <location>
        <begin position="1226"/>
        <end position="1240"/>
    </location>
</feature>
<dbReference type="GO" id="GO:0051050">
    <property type="term" value="P:positive regulation of transport"/>
    <property type="evidence" value="ECO:0007669"/>
    <property type="project" value="UniProtKB-ARBA"/>
</dbReference>
<dbReference type="PANTHER" id="PTHR46753:SF2">
    <property type="entry name" value="FYVE AND COILED-COIL DOMAIN-CONTAINING PROTEIN 1"/>
    <property type="match status" value="1"/>
</dbReference>
<evidence type="ECO:0000259" key="15">
    <source>
        <dbReference type="PROSITE" id="PS50178"/>
    </source>
</evidence>
<evidence type="ECO:0000256" key="13">
    <source>
        <dbReference type="SAM" id="Coils"/>
    </source>
</evidence>
<evidence type="ECO:0000256" key="11">
    <source>
        <dbReference type="ARBA" id="ARBA00069100"/>
    </source>
</evidence>
<dbReference type="PROSITE" id="PS50178">
    <property type="entry name" value="ZF_FYVE"/>
    <property type="match status" value="1"/>
</dbReference>
<keyword evidence="8" id="KW-0458">Lysosome</keyword>
<comment type="function">
    <text evidence="10">ARL8 effector that promotes the coupling of endolysosomes to dynein-dynactin for retrograde transport along microtubules. Acts by binding both GTP-bound ARL8 and dynein-dynactin. In nonneuronal cells, promotes concentration of endolysosomes in the juxtanuclear area. In hippocampal neurons, drives retrograde transport of endolysosomes from the axon to the soma. Positive regulator of macroautophagy in dendritic cells. Increases autophagic flux, probably by stimulating both autophagosome formation and facilitating tethering with lysosomes. Binds to phosphatidylinositol 3-phosphate (PtdIns3P) through its FYVE-type zinc finger. Positive regulator of osteosclast bone-resorbing activity, possibly by promoting late endosome-lysosome fusion by acting as an adapter protein between RAB7A on late endosomes and LAMP2 on primary lysosomes.</text>
</comment>
<dbReference type="InterPro" id="IPR000306">
    <property type="entry name" value="Znf_FYVE"/>
</dbReference>
<evidence type="ECO:0000256" key="7">
    <source>
        <dbReference type="ARBA" id="ARBA00023054"/>
    </source>
</evidence>
<keyword evidence="6" id="KW-0072">Autophagy</keyword>
<dbReference type="InterPro" id="IPR047337">
    <property type="entry name" value="FYVE_FYCO1"/>
</dbReference>
<evidence type="ECO:0000256" key="1">
    <source>
        <dbReference type="ARBA" id="ARBA00004371"/>
    </source>
</evidence>
<keyword evidence="4 12" id="KW-0863">Zinc-finger</keyword>
<dbReference type="CDD" id="cd15726">
    <property type="entry name" value="FYVE_FYCO1"/>
    <property type="match status" value="1"/>
</dbReference>
<comment type="caution">
    <text evidence="18">The sequence shown here is derived from an EMBL/GenBank/DDBJ whole genome shotgun (WGS) entry which is preliminary data.</text>
</comment>
<dbReference type="Pfam" id="PF01363">
    <property type="entry name" value="FYVE"/>
    <property type="match status" value="1"/>
</dbReference>
<dbReference type="SUPFAM" id="SSF140741">
    <property type="entry name" value="RUN domain-like"/>
    <property type="match status" value="1"/>
</dbReference>